<dbReference type="Gene3D" id="3.30.110.40">
    <property type="entry name" value="TusA-like domain"/>
    <property type="match status" value="1"/>
</dbReference>
<dbReference type="PANTHER" id="PTHR33279:SF6">
    <property type="entry name" value="SULFUR CARRIER PROTEIN YEDF-RELATED"/>
    <property type="match status" value="1"/>
</dbReference>
<dbReference type="Pfam" id="PF01206">
    <property type="entry name" value="TusA"/>
    <property type="match status" value="1"/>
</dbReference>
<dbReference type="SUPFAM" id="SSF64307">
    <property type="entry name" value="SirA-like"/>
    <property type="match status" value="1"/>
</dbReference>
<proteinExistence type="inferred from homology"/>
<dbReference type="AlphaFoldDB" id="A0A1W1DZD1"/>
<organism evidence="3">
    <name type="scientific">hydrothermal vent metagenome</name>
    <dbReference type="NCBI Taxonomy" id="652676"/>
    <lineage>
        <taxon>unclassified sequences</taxon>
        <taxon>metagenomes</taxon>
        <taxon>ecological metagenomes</taxon>
    </lineage>
</organism>
<gene>
    <name evidence="3" type="ORF">MNB_SUP05-SYMBIONT-4-726</name>
</gene>
<evidence type="ECO:0000313" key="3">
    <source>
        <dbReference type="EMBL" id="SFV87092.1"/>
    </source>
</evidence>
<dbReference type="EMBL" id="FPHY01000149">
    <property type="protein sequence ID" value="SFV87092.1"/>
    <property type="molecule type" value="Genomic_DNA"/>
</dbReference>
<feature type="domain" description="UPF0033" evidence="2">
    <location>
        <begin position="4"/>
        <end position="72"/>
    </location>
</feature>
<protein>
    <recommendedName>
        <fullName evidence="2">UPF0033 domain-containing protein</fullName>
    </recommendedName>
</protein>
<reference evidence="3" key="1">
    <citation type="submission" date="2016-10" db="EMBL/GenBank/DDBJ databases">
        <authorList>
            <person name="de Groot N.N."/>
        </authorList>
    </citation>
    <scope>NUCLEOTIDE SEQUENCE</scope>
</reference>
<accession>A0A1W1DZD1</accession>
<evidence type="ECO:0000259" key="2">
    <source>
        <dbReference type="Pfam" id="PF01206"/>
    </source>
</evidence>
<dbReference type="PANTHER" id="PTHR33279">
    <property type="entry name" value="SULFUR CARRIER PROTEIN YEDF-RELATED"/>
    <property type="match status" value="1"/>
</dbReference>
<sequence length="74" mass="8154">MQTDIDVKRLLCPMPVIRLGEAINQIAAGDTIQVTATDPGVLHDIPAWCKVHGHKVLKIEEKSSEIVLLVEKNL</sequence>
<evidence type="ECO:0000256" key="1">
    <source>
        <dbReference type="ARBA" id="ARBA00008984"/>
    </source>
</evidence>
<dbReference type="CDD" id="cd00291">
    <property type="entry name" value="SirA_YedF_YeeD"/>
    <property type="match status" value="1"/>
</dbReference>
<comment type="similarity">
    <text evidence="1">Belongs to the sulfur carrier protein TusA family.</text>
</comment>
<dbReference type="InterPro" id="IPR001455">
    <property type="entry name" value="TusA-like"/>
</dbReference>
<name>A0A1W1DZD1_9ZZZZ</name>
<dbReference type="InterPro" id="IPR036868">
    <property type="entry name" value="TusA-like_sf"/>
</dbReference>